<feature type="non-terminal residue" evidence="5">
    <location>
        <position position="1"/>
    </location>
</feature>
<evidence type="ECO:0000313" key="5">
    <source>
        <dbReference type="EMBL" id="JAP67868.1"/>
    </source>
</evidence>
<proteinExistence type="evidence at transcript level"/>
<dbReference type="Pfam" id="PF15430">
    <property type="entry name" value="SVWC"/>
    <property type="match status" value="1"/>
</dbReference>
<protein>
    <submittedName>
        <fullName evidence="5">Putative 8.9 kDa family member</fullName>
    </submittedName>
</protein>
<accession>A0A131XNY2</accession>
<feature type="chain" id="PRO_5007283977" evidence="3">
    <location>
        <begin position="23"/>
        <end position="117"/>
    </location>
</feature>
<name>A0A131XNY2_9ACAR</name>
<reference evidence="5" key="1">
    <citation type="journal article" date="2017" name="Ticks Tick Borne Dis.">
        <title>An insight into the sialome of Hyalomma excavatum.</title>
        <authorList>
            <person name="Ribeiro J.M."/>
            <person name="Slovak M."/>
            <person name="Francischetti I.M."/>
        </authorList>
    </citation>
    <scope>NUCLEOTIDE SEQUENCE</scope>
    <source>
        <strain evidence="5">Samish</strain>
        <tissue evidence="5">Salivary glands</tissue>
    </source>
</reference>
<organism evidence="5">
    <name type="scientific">Hyalomma excavatum</name>
    <dbReference type="NCBI Taxonomy" id="257692"/>
    <lineage>
        <taxon>Eukaryota</taxon>
        <taxon>Metazoa</taxon>
        <taxon>Ecdysozoa</taxon>
        <taxon>Arthropoda</taxon>
        <taxon>Chelicerata</taxon>
        <taxon>Arachnida</taxon>
        <taxon>Acari</taxon>
        <taxon>Parasitiformes</taxon>
        <taxon>Ixodida</taxon>
        <taxon>Ixodoidea</taxon>
        <taxon>Ixodidae</taxon>
        <taxon>Hyalomminae</taxon>
        <taxon>Hyalomma</taxon>
    </lineage>
</organism>
<dbReference type="GO" id="GO:0005576">
    <property type="term" value="C:extracellular region"/>
    <property type="evidence" value="ECO:0007669"/>
    <property type="project" value="UniProtKB-SubCell"/>
</dbReference>
<dbReference type="SMART" id="SM01318">
    <property type="entry name" value="SVWC"/>
    <property type="match status" value="1"/>
</dbReference>
<evidence type="ECO:0000256" key="1">
    <source>
        <dbReference type="ARBA" id="ARBA00004613"/>
    </source>
</evidence>
<feature type="signal peptide" evidence="3">
    <location>
        <begin position="1"/>
        <end position="22"/>
    </location>
</feature>
<evidence type="ECO:0000256" key="3">
    <source>
        <dbReference type="SAM" id="SignalP"/>
    </source>
</evidence>
<evidence type="ECO:0000259" key="4">
    <source>
        <dbReference type="SMART" id="SM01318"/>
    </source>
</evidence>
<dbReference type="InterPro" id="IPR029277">
    <property type="entry name" value="SVWC_dom"/>
</dbReference>
<keyword evidence="3" id="KW-0732">Signal</keyword>
<feature type="domain" description="Single" evidence="4">
    <location>
        <begin position="46"/>
        <end position="113"/>
    </location>
</feature>
<keyword evidence="2" id="KW-0964">Secreted</keyword>
<comment type="subcellular location">
    <subcellularLocation>
        <location evidence="1">Secreted</location>
    </subcellularLocation>
</comment>
<dbReference type="AlphaFoldDB" id="A0A131XNY2"/>
<evidence type="ECO:0000256" key="2">
    <source>
        <dbReference type="ARBA" id="ARBA00022525"/>
    </source>
</evidence>
<sequence>ESTMKYIAIPLCLTFWSTSVASESHGVDVLYDGKLQRPAIVHGGKCVLSASVSLENGNHRTFKNPCIKITCRADNKKVEEEYCTTKKSEGEYKVSFDAGGADAPFPHCCPILTPKKS</sequence>
<dbReference type="EMBL" id="GEFH01000713">
    <property type="protein sequence ID" value="JAP67868.1"/>
    <property type="molecule type" value="mRNA"/>
</dbReference>